<gene>
    <name evidence="1" type="ORF">UT75_C0001G0045</name>
</gene>
<evidence type="ECO:0000313" key="1">
    <source>
        <dbReference type="EMBL" id="KKR41141.1"/>
    </source>
</evidence>
<comment type="caution">
    <text evidence="1">The sequence shown here is derived from an EMBL/GenBank/DDBJ whole genome shotgun (WGS) entry which is preliminary data.</text>
</comment>
<reference evidence="1 2" key="1">
    <citation type="journal article" date="2015" name="Nature">
        <title>rRNA introns, odd ribosomes, and small enigmatic genomes across a large radiation of phyla.</title>
        <authorList>
            <person name="Brown C.T."/>
            <person name="Hug L.A."/>
            <person name="Thomas B.C."/>
            <person name="Sharon I."/>
            <person name="Castelle C.J."/>
            <person name="Singh A."/>
            <person name="Wilkins M.J."/>
            <person name="Williams K.H."/>
            <person name="Banfield J.F."/>
        </authorList>
    </citation>
    <scope>NUCLEOTIDE SEQUENCE [LARGE SCALE GENOMIC DNA]</scope>
</reference>
<keyword evidence="1" id="KW-0223">Dioxygenase</keyword>
<dbReference type="Gene3D" id="3.20.20.70">
    <property type="entry name" value="Aldolase class I"/>
    <property type="match status" value="1"/>
</dbReference>
<sequence>MLDWRIIQGGMGAYISHPFLAKEVSLVSKGSALGTISGIAADRILSRILQKGDPGGHYRRALAHFPFQEAVKDIVDYYFVEGGIPEGAEYKTVIPLSFKPSWRTINLFVCASFAFVWLAKEGHDYPISINYLEKIQMPHVYSLAGAMIAGVDCVTMGAGIPTQIPGVMDALSRGEDAIYKVSVTNAIGGHKAILFNFGKHFGADLGTLKRPVFLPIISSNLMAKIMLTRSSGSIEGFVIETPTAGGHNAPPREKHSEEYGGKDRVDFEKIVELGLPFWIGGSYASPAGLAEAISAGAKGIQVGSIFALSQQSGMKDSLRREIRRRGFLKATGVDTNFSIRTDFRVSPTGFPFKVVELPGTLSDSAVYDNRTRYCALRYLATPVEKDGKIIYLCASEDVDQYVRKGGKIEDTVGRACLCQGLLATADLGTPGEPEIATLGDDVNFLEHLMGGPDDTYTVADVIGYLLSA</sequence>
<dbReference type="EMBL" id="LBXZ01000001">
    <property type="protein sequence ID" value="KKR41141.1"/>
    <property type="molecule type" value="Genomic_DNA"/>
</dbReference>
<dbReference type="PANTHER" id="PTHR32332:SF33">
    <property type="entry name" value="NITRONATE MONOOXYGENASE DOMAIN-CONTAINING PROTEIN"/>
    <property type="match status" value="1"/>
</dbReference>
<protein>
    <submittedName>
        <fullName evidence="1">2-nitropropane dioxygenase, NPD</fullName>
    </submittedName>
</protein>
<dbReference type="PANTHER" id="PTHR32332">
    <property type="entry name" value="2-NITROPROPANE DIOXYGENASE"/>
    <property type="match status" value="1"/>
</dbReference>
<name>A0A0G0QUW0_9BACT</name>
<dbReference type="AlphaFoldDB" id="A0A0G0QUW0"/>
<accession>A0A0G0QUW0</accession>
<keyword evidence="1" id="KW-0560">Oxidoreductase</keyword>
<dbReference type="SUPFAM" id="SSF51412">
    <property type="entry name" value="Inosine monophosphate dehydrogenase (IMPDH)"/>
    <property type="match status" value="1"/>
</dbReference>
<organism evidence="1 2">
    <name type="scientific">Candidatus Yanofskybacteria bacterium GW2011_GWE2_40_11</name>
    <dbReference type="NCBI Taxonomy" id="1619033"/>
    <lineage>
        <taxon>Bacteria</taxon>
        <taxon>Candidatus Yanofskyibacteriota</taxon>
    </lineage>
</organism>
<dbReference type="PATRIC" id="fig|1619033.3.peg.45"/>
<dbReference type="Proteomes" id="UP000034072">
    <property type="component" value="Unassembled WGS sequence"/>
</dbReference>
<evidence type="ECO:0000313" key="2">
    <source>
        <dbReference type="Proteomes" id="UP000034072"/>
    </source>
</evidence>
<proteinExistence type="predicted"/>
<dbReference type="GO" id="GO:0051213">
    <property type="term" value="F:dioxygenase activity"/>
    <property type="evidence" value="ECO:0007669"/>
    <property type="project" value="UniProtKB-KW"/>
</dbReference>
<dbReference type="InterPro" id="IPR013785">
    <property type="entry name" value="Aldolase_TIM"/>
</dbReference>